<reference evidence="7 8" key="1">
    <citation type="submission" date="2019-09" db="EMBL/GenBank/DDBJ databases">
        <authorList>
            <person name="Valk L.C."/>
        </authorList>
    </citation>
    <scope>NUCLEOTIDE SEQUENCE [LARGE SCALE GENOMIC DNA]</scope>
    <source>
        <strain evidence="7">GalUA</strain>
    </source>
</reference>
<keyword evidence="8" id="KW-1185">Reference proteome</keyword>
<accession>A0A7V7QKB4</accession>
<comment type="caution">
    <text evidence="7">The sequence shown here is derived from an EMBL/GenBank/DDBJ whole genome shotgun (WGS) entry which is preliminary data.</text>
</comment>
<keyword evidence="1" id="KW-1003">Cell membrane</keyword>
<keyword evidence="2 6" id="KW-0732">Signal</keyword>
<evidence type="ECO:0000256" key="6">
    <source>
        <dbReference type="SAM" id="SignalP"/>
    </source>
</evidence>
<dbReference type="Gene3D" id="3.40.190.10">
    <property type="entry name" value="Periplasmic binding protein-like II"/>
    <property type="match status" value="1"/>
</dbReference>
<dbReference type="OrthoDB" id="9795467at2"/>
<sequence length="420" mass="46740">MKKVISMLLIMTIVLSTLTACGKGGDSADAIKTLNVVWFTDGKEDVTFKELASAYEETHENVKIELIEVPYSDLESKIKNMINGEEVPALARLTNLGAFRNQLVDLSEYVSDAEAFKNNFGEGLKFVYDDKILAAPMDVTANGLIYNKTAFEQAGVSVPQSESEIWTWNEWKEAMKKVMENSDVKYGLVFDNSTQRFSTLMYQAGASMLNADLTASNFNTPEMNRAVSFFKELHDEKIIPDSVWLGSENPNELFRTGQVAMHFAGSWMIANYKSEITDFEWGVTYLPKEANRSSVPGGKYLAAFQGSGVEKEAAEFIEWISQAENNAKYCQENSYLSQVKGNEKLSYDYGAEFFEIFAQELAATGSQPGAEWGYQAFTGTVQGDIKEKLASVLAGNMTVEAYLLDMEGLINETLAELKDE</sequence>
<dbReference type="CDD" id="cd13585">
    <property type="entry name" value="PBP2_TMBP_like"/>
    <property type="match status" value="1"/>
</dbReference>
<evidence type="ECO:0000256" key="1">
    <source>
        <dbReference type="ARBA" id="ARBA00022475"/>
    </source>
</evidence>
<dbReference type="Proteomes" id="UP000461768">
    <property type="component" value="Unassembled WGS sequence"/>
</dbReference>
<reference evidence="7 8" key="2">
    <citation type="submission" date="2020-02" db="EMBL/GenBank/DDBJ databases">
        <title>Candidatus Galacturonibacter soehngenii shows hetero-acetogenic catabolism of galacturonic acid but lacks a canonical carbon monoxide dehydrogenase/acetyl-CoA synthase complex.</title>
        <authorList>
            <person name="Diender M."/>
            <person name="Stouten G.R."/>
            <person name="Petersen J.F."/>
            <person name="Nielsen P.H."/>
            <person name="Dueholm M.S."/>
            <person name="Pronk J.T."/>
            <person name="Van Loosdrecht M.C.M."/>
        </authorList>
    </citation>
    <scope>NUCLEOTIDE SEQUENCE [LARGE SCALE GENOMIC DNA]</scope>
    <source>
        <strain evidence="7">GalUA</strain>
    </source>
</reference>
<evidence type="ECO:0000313" key="8">
    <source>
        <dbReference type="Proteomes" id="UP000461768"/>
    </source>
</evidence>
<dbReference type="EMBL" id="WAGX01000005">
    <property type="protein sequence ID" value="KAB1438152.1"/>
    <property type="molecule type" value="Genomic_DNA"/>
</dbReference>
<feature type="chain" id="PRO_5030981993" evidence="6">
    <location>
        <begin position="23"/>
        <end position="420"/>
    </location>
</feature>
<evidence type="ECO:0000256" key="2">
    <source>
        <dbReference type="ARBA" id="ARBA00022729"/>
    </source>
</evidence>
<dbReference type="InterPro" id="IPR050490">
    <property type="entry name" value="Bact_solute-bd_prot1"/>
</dbReference>
<dbReference type="InterPro" id="IPR006059">
    <property type="entry name" value="SBP"/>
</dbReference>
<feature type="signal peptide" evidence="6">
    <location>
        <begin position="1"/>
        <end position="22"/>
    </location>
</feature>
<dbReference type="PANTHER" id="PTHR43649:SF33">
    <property type="entry name" value="POLYGALACTURONAN_RHAMNOGALACTURONAN-BINDING PROTEIN YTCQ"/>
    <property type="match status" value="1"/>
</dbReference>
<keyword evidence="3" id="KW-0472">Membrane</keyword>
<dbReference type="Pfam" id="PF01547">
    <property type="entry name" value="SBP_bac_1"/>
    <property type="match status" value="1"/>
</dbReference>
<dbReference type="PROSITE" id="PS51257">
    <property type="entry name" value="PROKAR_LIPOPROTEIN"/>
    <property type="match status" value="1"/>
</dbReference>
<gene>
    <name evidence="7" type="ORF">F7O84_11375</name>
</gene>
<organism evidence="7 8">
    <name type="scientific">Candidatus Galacturonatibacter soehngenii</name>
    <dbReference type="NCBI Taxonomy" id="2307010"/>
    <lineage>
        <taxon>Bacteria</taxon>
        <taxon>Bacillati</taxon>
        <taxon>Bacillota</taxon>
        <taxon>Clostridia</taxon>
        <taxon>Lachnospirales</taxon>
        <taxon>Lachnospiraceae</taxon>
        <taxon>Candidatus Galacturonatibacter</taxon>
    </lineage>
</organism>
<proteinExistence type="predicted"/>
<evidence type="ECO:0000313" key="7">
    <source>
        <dbReference type="EMBL" id="KAB1438152.1"/>
    </source>
</evidence>
<dbReference type="SUPFAM" id="SSF53850">
    <property type="entry name" value="Periplasmic binding protein-like II"/>
    <property type="match status" value="1"/>
</dbReference>
<dbReference type="RefSeq" id="WP_151145090.1">
    <property type="nucleotide sequence ID" value="NZ_WAGX01000005.1"/>
</dbReference>
<dbReference type="PANTHER" id="PTHR43649">
    <property type="entry name" value="ARABINOSE-BINDING PROTEIN-RELATED"/>
    <property type="match status" value="1"/>
</dbReference>
<evidence type="ECO:0000256" key="5">
    <source>
        <dbReference type="ARBA" id="ARBA00023288"/>
    </source>
</evidence>
<dbReference type="AlphaFoldDB" id="A0A7V7QKB4"/>
<evidence type="ECO:0000256" key="4">
    <source>
        <dbReference type="ARBA" id="ARBA00023139"/>
    </source>
</evidence>
<keyword evidence="4" id="KW-0564">Palmitate</keyword>
<protein>
    <submittedName>
        <fullName evidence="7">Sugar ABC transporter substrate-binding protein</fullName>
    </submittedName>
</protein>
<keyword evidence="5" id="KW-0449">Lipoprotein</keyword>
<evidence type="ECO:0000256" key="3">
    <source>
        <dbReference type="ARBA" id="ARBA00023136"/>
    </source>
</evidence>
<name>A0A7V7QKB4_9FIRM</name>